<feature type="domain" description="TonB-dependent receptor-like beta-barrel" evidence="17">
    <location>
        <begin position="329"/>
        <end position="747"/>
    </location>
</feature>
<dbReference type="Gene3D" id="2.40.170.20">
    <property type="entry name" value="TonB-dependent receptor, beta-barrel domain"/>
    <property type="match status" value="1"/>
</dbReference>
<feature type="region of interest" description="Disordered" evidence="16">
    <location>
        <begin position="87"/>
        <end position="109"/>
    </location>
</feature>
<dbReference type="GO" id="GO:0038023">
    <property type="term" value="F:signaling receptor activity"/>
    <property type="evidence" value="ECO:0007669"/>
    <property type="project" value="InterPro"/>
</dbReference>
<dbReference type="InterPro" id="IPR039426">
    <property type="entry name" value="TonB-dep_rcpt-like"/>
</dbReference>
<dbReference type="GO" id="GO:0015891">
    <property type="term" value="P:siderophore transport"/>
    <property type="evidence" value="ECO:0007669"/>
    <property type="project" value="InterPro"/>
</dbReference>
<evidence type="ECO:0000256" key="8">
    <source>
        <dbReference type="ARBA" id="ARBA00023004"/>
    </source>
</evidence>
<dbReference type="Pfam" id="PF00593">
    <property type="entry name" value="TonB_dep_Rec_b-barrel"/>
    <property type="match status" value="1"/>
</dbReference>
<evidence type="ECO:0000256" key="15">
    <source>
        <dbReference type="RuleBase" id="RU003357"/>
    </source>
</evidence>
<keyword evidence="11 14" id="KW-0472">Membrane</keyword>
<evidence type="ECO:0000256" key="6">
    <source>
        <dbReference type="ARBA" id="ARBA00022692"/>
    </source>
</evidence>
<evidence type="ECO:0000259" key="18">
    <source>
        <dbReference type="Pfam" id="PF07715"/>
    </source>
</evidence>
<feature type="compositionally biased region" description="Low complexity" evidence="16">
    <location>
        <begin position="62"/>
        <end position="75"/>
    </location>
</feature>
<dbReference type="CDD" id="cd01347">
    <property type="entry name" value="ligand_gated_channel"/>
    <property type="match status" value="1"/>
</dbReference>
<dbReference type="PANTHER" id="PTHR32552:SF68">
    <property type="entry name" value="FERRICHROME OUTER MEMBRANE TRANSPORTER_PHAGE RECEPTOR"/>
    <property type="match status" value="1"/>
</dbReference>
<comment type="subcellular location">
    <subcellularLocation>
        <location evidence="1 14">Cell outer membrane</location>
        <topology evidence="1 14">Multi-pass membrane protein</topology>
    </subcellularLocation>
</comment>
<keyword evidence="6 14" id="KW-0812">Transmembrane</keyword>
<keyword evidence="9" id="KW-0406">Ion transport</keyword>
<reference evidence="19 20" key="1">
    <citation type="submission" date="2019-12" db="EMBL/GenBank/DDBJ databases">
        <title>Paraburkholderia acidiphila 7Q-K02 sp. nov and Paraburkholderia acidisoli DHF22 sp. nov., two strains isolated from forest soil.</title>
        <authorList>
            <person name="Gao Z."/>
            <person name="Qiu L."/>
        </authorList>
    </citation>
    <scope>NUCLEOTIDE SEQUENCE [LARGE SCALE GENOMIC DNA]</scope>
    <source>
        <strain evidence="19 20">DHF22</strain>
    </source>
</reference>
<feature type="domain" description="TonB-dependent receptor plug" evidence="18">
    <location>
        <begin position="143"/>
        <end position="240"/>
    </location>
</feature>
<comment type="similarity">
    <text evidence="2 14 15">Belongs to the TonB-dependent receptor family.</text>
</comment>
<proteinExistence type="inferred from homology"/>
<dbReference type="InterPro" id="IPR037066">
    <property type="entry name" value="Plug_dom_sf"/>
</dbReference>
<evidence type="ECO:0000256" key="14">
    <source>
        <dbReference type="PROSITE-ProRule" id="PRU01360"/>
    </source>
</evidence>
<keyword evidence="10 15" id="KW-0798">TonB box</keyword>
<evidence type="ECO:0000256" key="16">
    <source>
        <dbReference type="SAM" id="MobiDB-lite"/>
    </source>
</evidence>
<evidence type="ECO:0000256" key="4">
    <source>
        <dbReference type="ARBA" id="ARBA00022452"/>
    </source>
</evidence>
<gene>
    <name evidence="19" type="ORF">FAZ98_16305</name>
</gene>
<keyword evidence="4 14" id="KW-1134">Transmembrane beta strand</keyword>
<evidence type="ECO:0000259" key="17">
    <source>
        <dbReference type="Pfam" id="PF00593"/>
    </source>
</evidence>
<evidence type="ECO:0000256" key="3">
    <source>
        <dbReference type="ARBA" id="ARBA00022448"/>
    </source>
</evidence>
<keyword evidence="3 14" id="KW-0813">Transport</keyword>
<dbReference type="InterPro" id="IPR010105">
    <property type="entry name" value="TonB_sidphr_rcpt"/>
</dbReference>
<evidence type="ECO:0000256" key="1">
    <source>
        <dbReference type="ARBA" id="ARBA00004571"/>
    </source>
</evidence>
<evidence type="ECO:0000256" key="13">
    <source>
        <dbReference type="ARBA" id="ARBA00023237"/>
    </source>
</evidence>
<evidence type="ECO:0000256" key="12">
    <source>
        <dbReference type="ARBA" id="ARBA00023170"/>
    </source>
</evidence>
<keyword evidence="13 14" id="KW-0998">Cell outer membrane</keyword>
<dbReference type="InterPro" id="IPR036942">
    <property type="entry name" value="Beta-barrel_TonB_sf"/>
</dbReference>
<keyword evidence="20" id="KW-1185">Reference proteome</keyword>
<name>A0A7Z2GKA0_9BURK</name>
<dbReference type="Gene3D" id="2.170.130.10">
    <property type="entry name" value="TonB-dependent receptor, plug domain"/>
    <property type="match status" value="1"/>
</dbReference>
<dbReference type="PANTHER" id="PTHR32552">
    <property type="entry name" value="FERRICHROME IRON RECEPTOR-RELATED"/>
    <property type="match status" value="1"/>
</dbReference>
<evidence type="ECO:0000313" key="19">
    <source>
        <dbReference type="EMBL" id="QGZ63360.1"/>
    </source>
</evidence>
<dbReference type="AlphaFoldDB" id="A0A7Z2GKA0"/>
<dbReference type="InterPro" id="IPR012910">
    <property type="entry name" value="Plug_dom"/>
</dbReference>
<dbReference type="EMBL" id="CP046914">
    <property type="protein sequence ID" value="QGZ63360.1"/>
    <property type="molecule type" value="Genomic_DNA"/>
</dbReference>
<accession>A0A7Z2GKA0</accession>
<keyword evidence="8" id="KW-0408">Iron</keyword>
<protein>
    <submittedName>
        <fullName evidence="19">TonB-dependent siderophore receptor</fullName>
    </submittedName>
</protein>
<dbReference type="RefSeq" id="WP_158952353.1">
    <property type="nucleotide sequence ID" value="NZ_CP046914.1"/>
</dbReference>
<dbReference type="InterPro" id="IPR000531">
    <property type="entry name" value="Beta-barrel_TonB"/>
</dbReference>
<evidence type="ECO:0000256" key="7">
    <source>
        <dbReference type="ARBA" id="ARBA00022729"/>
    </source>
</evidence>
<evidence type="ECO:0000256" key="11">
    <source>
        <dbReference type="ARBA" id="ARBA00023136"/>
    </source>
</evidence>
<keyword evidence="5" id="KW-0410">Iron transport</keyword>
<dbReference type="GO" id="GO:0015344">
    <property type="term" value="F:siderophore uptake transmembrane transporter activity"/>
    <property type="evidence" value="ECO:0007669"/>
    <property type="project" value="TreeGrafter"/>
</dbReference>
<evidence type="ECO:0000256" key="5">
    <source>
        <dbReference type="ARBA" id="ARBA00022496"/>
    </source>
</evidence>
<dbReference type="Pfam" id="PF07715">
    <property type="entry name" value="Plug"/>
    <property type="match status" value="1"/>
</dbReference>
<evidence type="ECO:0000256" key="2">
    <source>
        <dbReference type="ARBA" id="ARBA00009810"/>
    </source>
</evidence>
<organism evidence="19 20">
    <name type="scientific">Paraburkholderia acidisoli</name>
    <dbReference type="NCBI Taxonomy" id="2571748"/>
    <lineage>
        <taxon>Bacteria</taxon>
        <taxon>Pseudomonadati</taxon>
        <taxon>Pseudomonadota</taxon>
        <taxon>Betaproteobacteria</taxon>
        <taxon>Burkholderiales</taxon>
        <taxon>Burkholderiaceae</taxon>
        <taxon>Paraburkholderia</taxon>
    </lineage>
</organism>
<dbReference type="Proteomes" id="UP000433577">
    <property type="component" value="Chromosome 2"/>
</dbReference>
<dbReference type="KEGG" id="pacs:FAZ98_16305"/>
<evidence type="ECO:0000256" key="10">
    <source>
        <dbReference type="ARBA" id="ARBA00023077"/>
    </source>
</evidence>
<dbReference type="PROSITE" id="PS52016">
    <property type="entry name" value="TONB_DEPENDENT_REC_3"/>
    <property type="match status" value="1"/>
</dbReference>
<sequence length="781" mass="83491">MKTQQRPPRAGVVGMRAPVACGADDRDPKPLTRFRTAPLQLAIAMLCAGCLAAPEARAAESASTASTASSTLTPSPDVTQASGVEAPAAHGATPTAQDAHGHAGSPAPALAEGTMPVISVIGSSVSSYVATTSDSTTRTGVPLKDYAASVQVVPSEVLRDRGVTRIDQIADNVSGVHAEASYGGNGATFFNIRGFSESNGLRDGFRNYGYYAFRDVQNIDRVEIFKGPAGALYGGVGAVGGYIDTVSKRPEPDNFGEIGVTAGSYGLVRTTVDVNRALNDELSIRLNGAAESNSTFQDNGGYKSWSIAPAISWDNHHGTSLTLLSEFNHSNRDGFDFGVPAVPNYQALSRTRYYGLQSGVYPGVDGDYGRNDTVAETLLFEHALSSNWKLRLAGQYSYARQRSTQSFPDSTTATGNLLDYSVYSGANEVSRQYGARAELAGDFFTGSLKHSLLAGVDYGYLEVGSGGSQVSSMTLDLFNPGYVSGLTPGDPLPGHQGRGADYGVYVQDLVDITRQVKLQLGLRADRFINRADESGEETGRGQQTAFSPRVGLVWQPVSGTSLFTDWSRSYAPNVGHSGSNATYAAEVAEQFEVGVKQDLVKDRLTANLALFNLNRNHILTTDPTNPLLEVLTGKQRSQGVELDIAGNLTPRWKAIFTYAYTLAKVTSDTTFPVGDVLSNVPRHSASLWTVYQLQSVPGLQVGAGVYYVGPREATLPNTFKLAGYVRTDAMASYQRGPWKTQLNIFNLFNRKYYTGGSAATFDYTLMPSPPLSAQVTVSYAF</sequence>
<keyword evidence="12 19" id="KW-0675">Receptor</keyword>
<evidence type="ECO:0000256" key="9">
    <source>
        <dbReference type="ARBA" id="ARBA00023065"/>
    </source>
</evidence>
<keyword evidence="7" id="KW-0732">Signal</keyword>
<dbReference type="SUPFAM" id="SSF56935">
    <property type="entry name" value="Porins"/>
    <property type="match status" value="1"/>
</dbReference>
<dbReference type="NCBIfam" id="TIGR01783">
    <property type="entry name" value="TonB-siderophor"/>
    <property type="match status" value="1"/>
</dbReference>
<dbReference type="GO" id="GO:0009279">
    <property type="term" value="C:cell outer membrane"/>
    <property type="evidence" value="ECO:0007669"/>
    <property type="project" value="UniProtKB-SubCell"/>
</dbReference>
<evidence type="ECO:0000313" key="20">
    <source>
        <dbReference type="Proteomes" id="UP000433577"/>
    </source>
</evidence>
<feature type="region of interest" description="Disordered" evidence="16">
    <location>
        <begin position="62"/>
        <end position="81"/>
    </location>
</feature>
<dbReference type="OrthoDB" id="9790771at2"/>